<gene>
    <name evidence="1" type="ORF">VZC37_20705</name>
</gene>
<dbReference type="Gene3D" id="1.10.30.50">
    <property type="match status" value="1"/>
</dbReference>
<protein>
    <recommendedName>
        <fullName evidence="3">HNH endonuclease</fullName>
    </recommendedName>
</protein>
<evidence type="ECO:0000313" key="1">
    <source>
        <dbReference type="EMBL" id="MEE3852772.1"/>
    </source>
</evidence>
<dbReference type="Proteomes" id="UP001347146">
    <property type="component" value="Unassembled WGS sequence"/>
</dbReference>
<comment type="caution">
    <text evidence="1">The sequence shown here is derived from an EMBL/GenBank/DDBJ whole genome shotgun (WGS) entry which is preliminary data.</text>
</comment>
<accession>A0ABU7MIC2</accession>
<dbReference type="RefSeq" id="WP_330435286.1">
    <property type="nucleotide sequence ID" value="NZ_JAZDUF010000007.1"/>
</dbReference>
<proteinExistence type="predicted"/>
<name>A0ABU7MIC2_9ACTN</name>
<sequence>MVAPARYSSNTARNGILRAALFDAWDRRCYFCRRWFDVAVMEIDHLLPRYLRFDSQRLDELLGECLPPELVALGFDIDAPHNLAPICRGCNSDKSDRSFAGSMRFTRLLQTARDLEPRVTKLFHAFEDRHALAKALATVAVAELNDPRAKETMTEFGALMVNRLRIIAPEILETPSDYPYSDPYRDELQRIVVTLDETGRRARVILEDVYGCDFDEALRYPIRSIVAAINARLISSMSRHLFDGGETAPDIADPSGRVAVEVTELVYESAEEFRASGRFEADGSSDAAIHANTDSGTAWVQVDAEAVGTFSLYFAPDDDSVDPGSVHIVVSNEDAWCDDPGWKEESYFALTQLDEADDELSD</sequence>
<evidence type="ECO:0000313" key="2">
    <source>
        <dbReference type="Proteomes" id="UP001347146"/>
    </source>
</evidence>
<evidence type="ECO:0008006" key="3">
    <source>
        <dbReference type="Google" id="ProtNLM"/>
    </source>
</evidence>
<reference evidence="1 2" key="1">
    <citation type="submission" date="2024-01" db="EMBL/GenBank/DDBJ databases">
        <title>Draft genome sequence of Gordonia sp. LSe1-13.</title>
        <authorList>
            <person name="Suphannarot A."/>
            <person name="Mingma R."/>
        </authorList>
    </citation>
    <scope>NUCLEOTIDE SEQUENCE [LARGE SCALE GENOMIC DNA]</scope>
    <source>
        <strain evidence="1 2">LSe1-13</strain>
    </source>
</reference>
<keyword evidence="2" id="KW-1185">Reference proteome</keyword>
<dbReference type="EMBL" id="JAZDUF010000007">
    <property type="protein sequence ID" value="MEE3852772.1"/>
    <property type="molecule type" value="Genomic_DNA"/>
</dbReference>
<organism evidence="1 2">
    <name type="scientific">Gordonia sesuvii</name>
    <dbReference type="NCBI Taxonomy" id="3116777"/>
    <lineage>
        <taxon>Bacteria</taxon>
        <taxon>Bacillati</taxon>
        <taxon>Actinomycetota</taxon>
        <taxon>Actinomycetes</taxon>
        <taxon>Mycobacteriales</taxon>
        <taxon>Gordoniaceae</taxon>
        <taxon>Gordonia</taxon>
    </lineage>
</organism>